<evidence type="ECO:0000313" key="3">
    <source>
        <dbReference type="Proteomes" id="UP000239907"/>
    </source>
</evidence>
<dbReference type="Gene3D" id="2.60.120.260">
    <property type="entry name" value="Galactose-binding domain-like"/>
    <property type="match status" value="1"/>
</dbReference>
<keyword evidence="1" id="KW-1133">Transmembrane helix</keyword>
<keyword evidence="1" id="KW-0472">Membrane</keyword>
<evidence type="ECO:0000256" key="1">
    <source>
        <dbReference type="SAM" id="Phobius"/>
    </source>
</evidence>
<dbReference type="AlphaFoldDB" id="A0A2S7U3V5"/>
<comment type="caution">
    <text evidence="2">The sequence shown here is derived from an EMBL/GenBank/DDBJ whole genome shotgun (WGS) entry which is preliminary data.</text>
</comment>
<dbReference type="Proteomes" id="UP000239907">
    <property type="component" value="Unassembled WGS sequence"/>
</dbReference>
<sequence length="341" mass="38106">MNYQPSSELRDLVDKMIDDRLLADERDSLEALLESNSEALNYCAERVHFHAELEESMAPVRVELTQKRHVVFEKKRGFASVSRAMSNVVKIENSKHGKAVELPPKPTTQANFLSYSLVALGLMAVAALIFQLTRSPEPELAPRLAPKLAFNNASFEDLDINEKSPPYIFTILEWQDYFQTSKVKVCDVERATDGKRSAKEGRYAVIIEEGGFLTQRLTYDDGTSLKARKGLKFRISGWAMLESTGKPCSLSIATRVVASAYPSMRQVQPSVEKITVESTEWQKFSVDLSLPKDSLVMRPNVTGAGLENDLMDITGLNLAISIDNKSSVKFFLDAMSVEEIK</sequence>
<proteinExistence type="predicted"/>
<dbReference type="EMBL" id="MQWA01000001">
    <property type="protein sequence ID" value="PQJ29706.1"/>
    <property type="molecule type" value="Genomic_DNA"/>
</dbReference>
<organism evidence="2 3">
    <name type="scientific">Rubritalea profundi</name>
    <dbReference type="NCBI Taxonomy" id="1658618"/>
    <lineage>
        <taxon>Bacteria</taxon>
        <taxon>Pseudomonadati</taxon>
        <taxon>Verrucomicrobiota</taxon>
        <taxon>Verrucomicrobiia</taxon>
        <taxon>Verrucomicrobiales</taxon>
        <taxon>Rubritaleaceae</taxon>
        <taxon>Rubritalea</taxon>
    </lineage>
</organism>
<keyword evidence="3" id="KW-1185">Reference proteome</keyword>
<accession>A0A2S7U3V5</accession>
<reference evidence="2 3" key="1">
    <citation type="submission" date="2016-12" db="EMBL/GenBank/DDBJ databases">
        <title>Study of bacterial adaptation to deep sea.</title>
        <authorList>
            <person name="Song J."/>
            <person name="Yoshizawa S."/>
            <person name="Kogure K."/>
        </authorList>
    </citation>
    <scope>NUCLEOTIDE SEQUENCE [LARGE SCALE GENOMIC DNA]</scope>
    <source>
        <strain evidence="2 3">SAORIC-165</strain>
    </source>
</reference>
<gene>
    <name evidence="2" type="ORF">BSZ32_15225</name>
</gene>
<keyword evidence="1" id="KW-0812">Transmembrane</keyword>
<evidence type="ECO:0000313" key="2">
    <source>
        <dbReference type="EMBL" id="PQJ29706.1"/>
    </source>
</evidence>
<protein>
    <submittedName>
        <fullName evidence="2">Uncharacterized protein</fullName>
    </submittedName>
</protein>
<feature type="transmembrane region" description="Helical" evidence="1">
    <location>
        <begin position="112"/>
        <end position="133"/>
    </location>
</feature>
<name>A0A2S7U3V5_9BACT</name>